<gene>
    <name evidence="5" type="ORF">HY834_19660</name>
</gene>
<evidence type="ECO:0000313" key="5">
    <source>
        <dbReference type="EMBL" id="MBI4923956.1"/>
    </source>
</evidence>
<proteinExistence type="inferred from homology"/>
<feature type="domain" description="NAD-dependent epimerase/dehydratase" evidence="4">
    <location>
        <begin position="4"/>
        <end position="222"/>
    </location>
</feature>
<evidence type="ECO:0000259" key="4">
    <source>
        <dbReference type="Pfam" id="PF01370"/>
    </source>
</evidence>
<dbReference type="AlphaFoldDB" id="A0A933L5D1"/>
<dbReference type="EMBL" id="JACRAF010000065">
    <property type="protein sequence ID" value="MBI4923956.1"/>
    <property type="molecule type" value="Genomic_DNA"/>
</dbReference>
<comment type="caution">
    <text evidence="5">The sequence shown here is derived from an EMBL/GenBank/DDBJ whole genome shotgun (WGS) entry which is preliminary data.</text>
</comment>
<dbReference type="Pfam" id="PF01370">
    <property type="entry name" value="Epimerase"/>
    <property type="match status" value="1"/>
</dbReference>
<dbReference type="GO" id="GO:0016491">
    <property type="term" value="F:oxidoreductase activity"/>
    <property type="evidence" value="ECO:0007669"/>
    <property type="project" value="UniProtKB-KW"/>
</dbReference>
<name>A0A933L5D1_9HYPH</name>
<accession>A0A933L5D1</accession>
<dbReference type="InterPro" id="IPR001509">
    <property type="entry name" value="Epimerase_deHydtase"/>
</dbReference>
<evidence type="ECO:0000313" key="6">
    <source>
        <dbReference type="Proteomes" id="UP000782610"/>
    </source>
</evidence>
<dbReference type="Gene3D" id="3.40.50.720">
    <property type="entry name" value="NAD(P)-binding Rossmann-like Domain"/>
    <property type="match status" value="1"/>
</dbReference>
<keyword evidence="3" id="KW-0520">NAD</keyword>
<dbReference type="Proteomes" id="UP000782610">
    <property type="component" value="Unassembled WGS sequence"/>
</dbReference>
<keyword evidence="2" id="KW-0560">Oxidoreductase</keyword>
<reference evidence="5" key="1">
    <citation type="submission" date="2020-07" db="EMBL/GenBank/DDBJ databases">
        <title>Huge and variable diversity of episymbiotic CPR bacteria and DPANN archaea in groundwater ecosystems.</title>
        <authorList>
            <person name="He C.Y."/>
            <person name="Keren R."/>
            <person name="Whittaker M."/>
            <person name="Farag I.F."/>
            <person name="Doudna J."/>
            <person name="Cate J.H.D."/>
            <person name="Banfield J.F."/>
        </authorList>
    </citation>
    <scope>NUCLEOTIDE SEQUENCE</scope>
    <source>
        <strain evidence="5">NC_groundwater_1586_Pr3_B-0.1um_66_15</strain>
    </source>
</reference>
<dbReference type="SUPFAM" id="SSF51735">
    <property type="entry name" value="NAD(P)-binding Rossmann-fold domains"/>
    <property type="match status" value="1"/>
</dbReference>
<sequence>MKVAVTGGTGSWDRGVGPVVIAALREAGHEVTNLDWAVPGGIAGRGFIKVDLTDYGQTFAALYGHDAVIQLAANGEPDWDHVSGAARFHTNTLIAYNVFQAACFLGMKKVVWASSETVLGFPFDIVKPKLLPISDDDPPIPTSSYGISKAVTEDLARHMNRRYGVPFIGLRFSNIFYDTPGHVTGYDKVPSFWDDPISRSFNLWGYVDSRDIAQACTRALVADVHGAEAMTIAAPDTIMTQTNAELVAQCFPGCALRPGIGAHESLISIDKAKRLIGYDPQWTWRRVLGRND</sequence>
<dbReference type="InterPro" id="IPR036291">
    <property type="entry name" value="NAD(P)-bd_dom_sf"/>
</dbReference>
<dbReference type="PANTHER" id="PTHR43103">
    <property type="entry name" value="NUCLEOSIDE-DIPHOSPHATE-SUGAR EPIMERASE"/>
    <property type="match status" value="1"/>
</dbReference>
<evidence type="ECO:0000256" key="2">
    <source>
        <dbReference type="ARBA" id="ARBA00023002"/>
    </source>
</evidence>
<comment type="similarity">
    <text evidence="1">Belongs to the NAD(P)-dependent epimerase/dehydratase family.</text>
</comment>
<evidence type="ECO:0000256" key="1">
    <source>
        <dbReference type="ARBA" id="ARBA00007637"/>
    </source>
</evidence>
<dbReference type="PANTHER" id="PTHR43103:SF5">
    <property type="entry name" value="4-EPIMERASE, PUTATIVE (AFU_ORTHOLOGUE AFUA_7G00360)-RELATED"/>
    <property type="match status" value="1"/>
</dbReference>
<protein>
    <submittedName>
        <fullName evidence="5">NAD(P)-dependent oxidoreductase</fullName>
    </submittedName>
</protein>
<evidence type="ECO:0000256" key="3">
    <source>
        <dbReference type="ARBA" id="ARBA00023027"/>
    </source>
</evidence>
<organism evidence="5 6">
    <name type="scientific">Devosia nanyangense</name>
    <dbReference type="NCBI Taxonomy" id="1228055"/>
    <lineage>
        <taxon>Bacteria</taxon>
        <taxon>Pseudomonadati</taxon>
        <taxon>Pseudomonadota</taxon>
        <taxon>Alphaproteobacteria</taxon>
        <taxon>Hyphomicrobiales</taxon>
        <taxon>Devosiaceae</taxon>
        <taxon>Devosia</taxon>
    </lineage>
</organism>